<gene>
    <name evidence="1" type="ORF">RLOC_00010863</name>
</gene>
<dbReference type="EMBL" id="MUZQ01000098">
    <property type="protein sequence ID" value="OWK58507.1"/>
    <property type="molecule type" value="Genomic_DNA"/>
</dbReference>
<comment type="caution">
    <text evidence="1">The sequence shown here is derived from an EMBL/GenBank/DDBJ whole genome shotgun (WGS) entry which is preliminary data.</text>
</comment>
<dbReference type="Proteomes" id="UP000197619">
    <property type="component" value="Unassembled WGS sequence"/>
</dbReference>
<evidence type="ECO:0000313" key="1">
    <source>
        <dbReference type="EMBL" id="OWK58507.1"/>
    </source>
</evidence>
<sequence>MPIIYGPDSTADPCH</sequence>
<name>A0A218UXI3_9PASE</name>
<proteinExistence type="predicted"/>
<evidence type="ECO:0000313" key="2">
    <source>
        <dbReference type="Proteomes" id="UP000197619"/>
    </source>
</evidence>
<accession>A0A218UXI3</accession>
<protein>
    <submittedName>
        <fullName evidence="1">Uncharacterized protein</fullName>
    </submittedName>
</protein>
<keyword evidence="2" id="KW-1185">Reference proteome</keyword>
<organism evidence="1 2">
    <name type="scientific">Lonchura striata</name>
    <name type="common">white-rumped munia</name>
    <dbReference type="NCBI Taxonomy" id="40157"/>
    <lineage>
        <taxon>Eukaryota</taxon>
        <taxon>Metazoa</taxon>
        <taxon>Chordata</taxon>
        <taxon>Craniata</taxon>
        <taxon>Vertebrata</taxon>
        <taxon>Euteleostomi</taxon>
        <taxon>Archelosauria</taxon>
        <taxon>Archosauria</taxon>
        <taxon>Dinosauria</taxon>
        <taxon>Saurischia</taxon>
        <taxon>Theropoda</taxon>
        <taxon>Coelurosauria</taxon>
        <taxon>Aves</taxon>
        <taxon>Neognathae</taxon>
        <taxon>Neoaves</taxon>
        <taxon>Telluraves</taxon>
        <taxon>Australaves</taxon>
        <taxon>Passeriformes</taxon>
        <taxon>Passeroidea</taxon>
        <taxon>Estrildidae</taxon>
        <taxon>Estrildinae</taxon>
        <taxon>Lonchura</taxon>
    </lineage>
</organism>
<reference evidence="1 2" key="1">
    <citation type="submission" date="2017-05" db="EMBL/GenBank/DDBJ databases">
        <title>Genome of assembly of the Bengalese finch, Lonchura striata domestica.</title>
        <authorList>
            <person name="Colquitt B.M."/>
            <person name="Brainard M.S."/>
        </authorList>
    </citation>
    <scope>NUCLEOTIDE SEQUENCE [LARGE SCALE GENOMIC DNA]</scope>
    <source>
        <strain evidence="1">White83orange57</strain>
    </source>
</reference>